<dbReference type="PANTHER" id="PTHR11730">
    <property type="entry name" value="AMMONIUM TRANSPORTER"/>
    <property type="match status" value="1"/>
</dbReference>
<dbReference type="GO" id="GO:0008519">
    <property type="term" value="F:ammonium channel activity"/>
    <property type="evidence" value="ECO:0007669"/>
    <property type="project" value="InterPro"/>
</dbReference>
<dbReference type="PANTHER" id="PTHR11730:SF6">
    <property type="entry name" value="AMMONIUM TRANSPORTER"/>
    <property type="match status" value="1"/>
</dbReference>
<keyword evidence="5 11" id="KW-0812">Transmembrane</keyword>
<dbReference type="InterPro" id="IPR018047">
    <property type="entry name" value="Ammonium_transpt_CS"/>
</dbReference>
<dbReference type="SUPFAM" id="SSF111352">
    <property type="entry name" value="Ammonium transporter"/>
    <property type="match status" value="1"/>
</dbReference>
<feature type="transmembrane region" description="Helical" evidence="11">
    <location>
        <begin position="559"/>
        <end position="581"/>
    </location>
</feature>
<evidence type="ECO:0000256" key="4">
    <source>
        <dbReference type="ARBA" id="ARBA00022448"/>
    </source>
</evidence>
<evidence type="ECO:0000256" key="3">
    <source>
        <dbReference type="ARBA" id="ARBA00009431"/>
    </source>
</evidence>
<name>A0A1Q9CF22_SYMMI</name>
<evidence type="ECO:0000256" key="8">
    <source>
        <dbReference type="ARBA" id="ARBA00023177"/>
    </source>
</evidence>
<feature type="transmembrane region" description="Helical" evidence="11">
    <location>
        <begin position="593"/>
        <end position="615"/>
    </location>
</feature>
<feature type="transmembrane region" description="Helical" evidence="11">
    <location>
        <begin position="533"/>
        <end position="553"/>
    </location>
</feature>
<dbReference type="InterPro" id="IPR029058">
    <property type="entry name" value="AB_hydrolase_fold"/>
</dbReference>
<dbReference type="Gene3D" id="1.10.3430.10">
    <property type="entry name" value="Ammonium transporter AmtB like domains"/>
    <property type="match status" value="1"/>
</dbReference>
<reference evidence="13 14" key="1">
    <citation type="submission" date="2016-02" db="EMBL/GenBank/DDBJ databases">
        <title>Genome analysis of coral dinoflagellate symbionts highlights evolutionary adaptations to a symbiotic lifestyle.</title>
        <authorList>
            <person name="Aranda M."/>
            <person name="Li Y."/>
            <person name="Liew Y.J."/>
            <person name="Baumgarten S."/>
            <person name="Simakov O."/>
            <person name="Wilson M."/>
            <person name="Piel J."/>
            <person name="Ashoor H."/>
            <person name="Bougouffa S."/>
            <person name="Bajic V.B."/>
            <person name="Ryu T."/>
            <person name="Ravasi T."/>
            <person name="Bayer T."/>
            <person name="Micklem G."/>
            <person name="Kim H."/>
            <person name="Bhak J."/>
            <person name="Lajeunesse T.C."/>
            <person name="Voolstra C.R."/>
        </authorList>
    </citation>
    <scope>NUCLEOTIDE SEQUENCE [LARGE SCALE GENOMIC DNA]</scope>
    <source>
        <strain evidence="13 14">CCMP2467</strain>
    </source>
</reference>
<accession>A0A1Q9CF22</accession>
<proteinExistence type="inferred from homology"/>
<feature type="transmembrane region" description="Helical" evidence="11">
    <location>
        <begin position="635"/>
        <end position="657"/>
    </location>
</feature>
<comment type="subcellular location">
    <subcellularLocation>
        <location evidence="1">Membrane</location>
        <topology evidence="1">Multi-pass membrane protein</topology>
    </subcellularLocation>
</comment>
<dbReference type="PROSITE" id="PS01219">
    <property type="entry name" value="AMMONIUM_TRANSP"/>
    <property type="match status" value="1"/>
</dbReference>
<evidence type="ECO:0000256" key="11">
    <source>
        <dbReference type="SAM" id="Phobius"/>
    </source>
</evidence>
<evidence type="ECO:0000313" key="13">
    <source>
        <dbReference type="EMBL" id="OLP81511.1"/>
    </source>
</evidence>
<gene>
    <name evidence="13" type="primary">AMT1-1</name>
    <name evidence="13" type="ORF">AK812_SmicGene37939</name>
</gene>
<feature type="domain" description="Ammonium transporter AmtB-like" evidence="12">
    <location>
        <begin position="438"/>
        <end position="817"/>
    </location>
</feature>
<dbReference type="InterPro" id="IPR001563">
    <property type="entry name" value="Peptidase_S10"/>
</dbReference>
<evidence type="ECO:0000256" key="9">
    <source>
        <dbReference type="SAM" id="Coils"/>
    </source>
</evidence>
<evidence type="ECO:0000313" key="14">
    <source>
        <dbReference type="Proteomes" id="UP000186817"/>
    </source>
</evidence>
<dbReference type="OrthoDB" id="534912at2759"/>
<feature type="transmembrane region" description="Helical" evidence="11">
    <location>
        <begin position="669"/>
        <end position="700"/>
    </location>
</feature>
<organism evidence="13 14">
    <name type="scientific">Symbiodinium microadriaticum</name>
    <name type="common">Dinoflagellate</name>
    <name type="synonym">Zooxanthella microadriatica</name>
    <dbReference type="NCBI Taxonomy" id="2951"/>
    <lineage>
        <taxon>Eukaryota</taxon>
        <taxon>Sar</taxon>
        <taxon>Alveolata</taxon>
        <taxon>Dinophyceae</taxon>
        <taxon>Suessiales</taxon>
        <taxon>Symbiodiniaceae</taxon>
        <taxon>Symbiodinium</taxon>
    </lineage>
</organism>
<dbReference type="GO" id="GO:0097272">
    <property type="term" value="P:ammonium homeostasis"/>
    <property type="evidence" value="ECO:0007669"/>
    <property type="project" value="TreeGrafter"/>
</dbReference>
<feature type="region of interest" description="Disordered" evidence="10">
    <location>
        <begin position="57"/>
        <end position="103"/>
    </location>
</feature>
<keyword evidence="6 11" id="KW-1133">Transmembrane helix</keyword>
<keyword evidence="7 11" id="KW-0472">Membrane</keyword>
<comment type="similarity">
    <text evidence="2">Belongs to the ammonia transporter channel (TC 1.A.11.2) family.</text>
</comment>
<feature type="transmembrane region" description="Helical" evidence="11">
    <location>
        <begin position="773"/>
        <end position="794"/>
    </location>
</feature>
<evidence type="ECO:0000256" key="10">
    <source>
        <dbReference type="SAM" id="MobiDB-lite"/>
    </source>
</evidence>
<keyword evidence="14" id="KW-1185">Reference proteome</keyword>
<dbReference type="GO" id="GO:0006508">
    <property type="term" value="P:proteolysis"/>
    <property type="evidence" value="ECO:0007669"/>
    <property type="project" value="InterPro"/>
</dbReference>
<evidence type="ECO:0000256" key="5">
    <source>
        <dbReference type="ARBA" id="ARBA00022692"/>
    </source>
</evidence>
<dbReference type="EMBL" id="LSRX01001274">
    <property type="protein sequence ID" value="OLP81511.1"/>
    <property type="molecule type" value="Genomic_DNA"/>
</dbReference>
<dbReference type="Pfam" id="PF00450">
    <property type="entry name" value="Peptidase_S10"/>
    <property type="match status" value="1"/>
</dbReference>
<dbReference type="AlphaFoldDB" id="A0A1Q9CF22"/>
<dbReference type="Proteomes" id="UP000186817">
    <property type="component" value="Unassembled WGS sequence"/>
</dbReference>
<feature type="coiled-coil region" evidence="9">
    <location>
        <begin position="407"/>
        <end position="434"/>
    </location>
</feature>
<dbReference type="SUPFAM" id="SSF53474">
    <property type="entry name" value="alpha/beta-Hydrolases"/>
    <property type="match status" value="1"/>
</dbReference>
<dbReference type="InterPro" id="IPR024041">
    <property type="entry name" value="NH4_transpt_AmtB-like_dom"/>
</dbReference>
<sequence>MGKPTRSQKKQTHHCALCGSTRHRVDTCPLPGAAAFRETKKTLQKLQKLRPAGKVLRQEKKNRKSFKKSKDYRAAATKLYTPNNDDPGARPSEARRRKPKASMLPTCEEDAAQWLLDSKWVAKPNSCGQCKKRKLSDLLPHEEGQGHANWRCKSCGCKHRFLSGSIFAGLRCTLMLLVQLLDAYVSVDLTKLPAVADLVQMTKSRSVTAEHFIGCMRHLEATAGADWASRQRLNGNIEVDGTFLTKFHIKQNNKHFFDQIYTISNRLRKHRKKPPSSYTVHVMCLGAQPRGCPPIVYVPWPVVCLPGSRPITETRAQIEASGLLDKIDRRKNRSIVFADGNKSWKYACAHRSIRHEAVTHQTKTFVKPVKKSKNKALSTLAGTQTLDHGCLTVGLAKDLAKASHSPGEDLHQEIEELKAQLAQQQELYEILVGSGVPFKVCVGTLGWWVFGWAFAYGSQGTPANGFIGTDGFFGIGFYTIDATTGVISPLASCDADGCQSTMLSWFFQRWAFCTAGATIVSGGVAERVKSPTYAVYAFFMASFIYPIIVAWSWGGYMDFAGSGVVHLTGGVSALAGTVVLGPRKGRFENPEEFECHNLPLVVLGTFALWFGWYGFNPGSTLGMHDGATGALAAQVAMNTTLAAATGGITVFLLRYVITKKYDVGGLCNGILAGLVSITAGCGNVECGSAFAIGLVGAFVYQGSSMLLQKLKIDDPVDASPVHGFCGIWGVLAAGFLDWGKGIDQYHGWSGWGCVTEGTACKTGLGGDAIGAQFALIAMVILWSGSLSTIAFLVLKLTGLLRISEEVEEVGIDEKSHSPAKAYSLSADAKSMSAVVPVQPNSKAAWGEAEVARDRALKCVQLIEAQQLKEAEKFCEDAVRNLYASNTTAGGVFYYDVGLKDASFLDHLTDLLGRYLNSPETRAALHVGNRTWRQADEVGPVAEGLILDFETPQGMRVIESLLDAGKGYRVVTYNGVRDGSVCNHLGNLLSMKALKWYGSGPFNAATTTPWRPLGPLAGYQRSYGPLSYYTMLYTGHLVPMIVPDTARALIEETVSGAQGALVI</sequence>
<evidence type="ECO:0000256" key="6">
    <source>
        <dbReference type="ARBA" id="ARBA00022989"/>
    </source>
</evidence>
<dbReference type="Gene3D" id="3.40.50.1820">
    <property type="entry name" value="alpha/beta hydrolase"/>
    <property type="match status" value="1"/>
</dbReference>
<evidence type="ECO:0000256" key="2">
    <source>
        <dbReference type="ARBA" id="ARBA00005887"/>
    </source>
</evidence>
<dbReference type="InterPro" id="IPR029020">
    <property type="entry name" value="Ammonium/urea_transptr"/>
</dbReference>
<evidence type="ECO:0000259" key="12">
    <source>
        <dbReference type="Pfam" id="PF00909"/>
    </source>
</evidence>
<keyword evidence="9" id="KW-0175">Coiled coil</keyword>
<comment type="similarity">
    <text evidence="3">Belongs to the peptidase S10 family.</text>
</comment>
<dbReference type="GO" id="GO:0005886">
    <property type="term" value="C:plasma membrane"/>
    <property type="evidence" value="ECO:0007669"/>
    <property type="project" value="TreeGrafter"/>
</dbReference>
<evidence type="ECO:0000256" key="7">
    <source>
        <dbReference type="ARBA" id="ARBA00023136"/>
    </source>
</evidence>
<dbReference type="GO" id="GO:0004185">
    <property type="term" value="F:serine-type carboxypeptidase activity"/>
    <property type="evidence" value="ECO:0007669"/>
    <property type="project" value="InterPro"/>
</dbReference>
<comment type="caution">
    <text evidence="13">The sequence shown here is derived from an EMBL/GenBank/DDBJ whole genome shotgun (WGS) entry which is preliminary data.</text>
</comment>
<keyword evidence="4" id="KW-0813">Transport</keyword>
<dbReference type="Pfam" id="PF00909">
    <property type="entry name" value="Ammonium_transp"/>
    <property type="match status" value="1"/>
</dbReference>
<evidence type="ECO:0000256" key="1">
    <source>
        <dbReference type="ARBA" id="ARBA00004141"/>
    </source>
</evidence>
<keyword evidence="8" id="KW-0924">Ammonia transport</keyword>
<protein>
    <submittedName>
        <fullName evidence="13">Ammonium transporter 1 member 1</fullName>
    </submittedName>
</protein>